<sequence length="643" mass="66703">MERGTAFPPPQPLRRRVPLRRCRRPAGAVAVVAAAAVAVVAAAASARPAAAQECLTPVTTCDGSVDLFPTRIDPIRHSTTLTNLAYSNVYVDIDVKVDAAEAPIPYRFVRCGCVGVAPAGGRTVISVPPARLYVGDTSTLSQLVTEVTALDRVAVIGNVEVTYSPTVRRRVAAGLIRSLTAPSAFTPDYPQLLNNTVTGGGADRGPLLALVPARERATFLTATGNAVPFVSVGELLELTPLGRAEYVQFLALLTDRPTQGNTAFSFIESSYEASKAAAAAAVRRPSVLVEYPFGDSWTQPAERSYAAALLADANLDHRYQANNATVGISQDLPATVADFGSADLWINAGLFPGSSNLTLDKLLAANTTQTELAFSRLEAVRCGNVWINQLMVSPDGRANNYFEEGAVRPDKVLADLVRLAHPTAAIPGSFNFYYSAGRASNLTCPHATLPVQPASPMVYVDTDVRVTGGLSRWDVEDAVVPRVYPQLASGANLSAADVELFFDTPPNDMPAGAVDLTVRARRSGPVANDTAKELGAAVIRALDTALPLATGVTARSVSVVGGPDDGGGSGGGEGNGGGDGDGGGLSGGGIAGIVIGCVAALALAVVVGGLAFRRGRTRGAADRDAYWQAQEAQPTGDPAAFEA</sequence>
<comment type="caution">
    <text evidence="1">The sequence shown here is derived from an EMBL/GenBank/DDBJ whole genome shotgun (WGS) entry which is preliminary data.</text>
</comment>
<evidence type="ECO:0000313" key="2">
    <source>
        <dbReference type="Proteomes" id="UP000798662"/>
    </source>
</evidence>
<evidence type="ECO:0000313" key="1">
    <source>
        <dbReference type="EMBL" id="KAK1869673.1"/>
    </source>
</evidence>
<proteinExistence type="predicted"/>
<reference evidence="1" key="1">
    <citation type="submission" date="2019-11" db="EMBL/GenBank/DDBJ databases">
        <title>Nori genome reveals adaptations in red seaweeds to the harsh intertidal environment.</title>
        <authorList>
            <person name="Wang D."/>
            <person name="Mao Y."/>
        </authorList>
    </citation>
    <scope>NUCLEOTIDE SEQUENCE</scope>
    <source>
        <tissue evidence="1">Gametophyte</tissue>
    </source>
</reference>
<accession>A0ACC3CIM7</accession>
<keyword evidence="2" id="KW-1185">Reference proteome</keyword>
<gene>
    <name evidence="1" type="ORF">I4F81_012143</name>
</gene>
<protein>
    <submittedName>
        <fullName evidence="1">Uncharacterized protein</fullName>
    </submittedName>
</protein>
<dbReference type="Proteomes" id="UP000798662">
    <property type="component" value="Chromosome 3"/>
</dbReference>
<dbReference type="EMBL" id="CM020620">
    <property type="protein sequence ID" value="KAK1869673.1"/>
    <property type="molecule type" value="Genomic_DNA"/>
</dbReference>
<name>A0ACC3CIM7_PYRYE</name>
<organism evidence="1 2">
    <name type="scientific">Pyropia yezoensis</name>
    <name type="common">Susabi-nori</name>
    <name type="synonym">Porphyra yezoensis</name>
    <dbReference type="NCBI Taxonomy" id="2788"/>
    <lineage>
        <taxon>Eukaryota</taxon>
        <taxon>Rhodophyta</taxon>
        <taxon>Bangiophyceae</taxon>
        <taxon>Bangiales</taxon>
        <taxon>Bangiaceae</taxon>
        <taxon>Pyropia</taxon>
    </lineage>
</organism>